<dbReference type="PROSITE" id="PS50969">
    <property type="entry name" value="FCP1"/>
    <property type="match status" value="1"/>
</dbReference>
<dbReference type="InterPro" id="IPR023214">
    <property type="entry name" value="HAD_sf"/>
</dbReference>
<keyword evidence="1" id="KW-0496">Mitochondrion</keyword>
<comment type="subunit">
    <text evidence="1">Component of the TIM23 complex.</text>
</comment>
<evidence type="ECO:0000256" key="1">
    <source>
        <dbReference type="RuleBase" id="RU365079"/>
    </source>
</evidence>
<dbReference type="InterPro" id="IPR004274">
    <property type="entry name" value="FCP1_dom"/>
</dbReference>
<keyword evidence="1" id="KW-0653">Protein transport</keyword>
<feature type="compositionally biased region" description="Acidic residues" evidence="2">
    <location>
        <begin position="22"/>
        <end position="32"/>
    </location>
</feature>
<accession>A0A7G2CDJ9</accession>
<dbReference type="Proteomes" id="UP000515908">
    <property type="component" value="Chromosome 07"/>
</dbReference>
<feature type="region of interest" description="Disordered" evidence="2">
    <location>
        <begin position="1"/>
        <end position="34"/>
    </location>
</feature>
<protein>
    <recommendedName>
        <fullName evidence="1">Mitochondrial import inner membrane translocase subunit TIM50</fullName>
    </recommendedName>
</protein>
<comment type="function">
    <text evidence="1">Essential component of the TIM23 complex, a complex that mediates the translocation of transit peptide-containing proteins across the mitochondrial inner membrane.</text>
</comment>
<proteinExistence type="inferred from homology"/>
<comment type="similarity">
    <text evidence="1">Belongs to the TIM50 family.</text>
</comment>
<dbReference type="Gene3D" id="3.40.50.1000">
    <property type="entry name" value="HAD superfamily/HAD-like"/>
    <property type="match status" value="1"/>
</dbReference>
<gene>
    <name evidence="4" type="ORF">ADEAN_000424600</name>
</gene>
<keyword evidence="1" id="KW-0809">Transit peptide</keyword>
<evidence type="ECO:0000313" key="4">
    <source>
        <dbReference type="EMBL" id="CAD2216773.1"/>
    </source>
</evidence>
<comment type="subcellular location">
    <subcellularLocation>
        <location evidence="1">Mitochondrion inner membrane</location>
        <topology evidence="1">Single-pass membrane protein</topology>
    </subcellularLocation>
</comment>
<dbReference type="AlphaFoldDB" id="A0A7G2CDJ9"/>
<dbReference type="SMART" id="SM00577">
    <property type="entry name" value="CPDc"/>
    <property type="match status" value="1"/>
</dbReference>
<keyword evidence="5" id="KW-1185">Reference proteome</keyword>
<dbReference type="PANTHER" id="PTHR12210">
    <property type="entry name" value="DULLARD PROTEIN PHOSPHATASE"/>
    <property type="match status" value="1"/>
</dbReference>
<dbReference type="VEuPathDB" id="TriTrypDB:ADEAN_000424600"/>
<dbReference type="GO" id="GO:0005744">
    <property type="term" value="C:TIM23 mitochondrial import inner membrane translocase complex"/>
    <property type="evidence" value="ECO:0007669"/>
    <property type="project" value="UniProtKB-UniRule"/>
</dbReference>
<sequence>MSDSPKPTPPPKGCELLRENVYEEASEEEDSEELLKRREPTMLRAGKRLIAPSKQTNKKYTVVFDLDETVVYARDGPLYSRAYLRDLLRSIKDDFEIVVWTAGERDYAKTVLEEINEDLIIDHLVYRHQIWFNQEDYTKDLRRLGRDLDFTIMVENTPDCLRVNPQNGIIVEDFEVAQEETDEESSVLLPEEPPEVKPGDKQEEEREETSTPKPAKKRVHTDRTLYLLKEVLLELAKSEETVPKFLAKCELLSHQVVVGSDGKEIPIYHLGTRRRRKDAGTPRKVVKENRDKISVTPPTDRRKRPREDSVVSDPPPAELSR</sequence>
<dbReference type="InterPro" id="IPR036412">
    <property type="entry name" value="HAD-like_sf"/>
</dbReference>
<reference evidence="4 5" key="1">
    <citation type="submission" date="2020-08" db="EMBL/GenBank/DDBJ databases">
        <authorList>
            <person name="Newling K."/>
            <person name="Davey J."/>
            <person name="Forrester S."/>
        </authorList>
    </citation>
    <scope>NUCLEOTIDE SEQUENCE [LARGE SCALE GENOMIC DNA]</scope>
    <source>
        <strain evidence="5">Crithidia deanei Carvalho (ATCC PRA-265)</strain>
    </source>
</reference>
<dbReference type="GO" id="GO:0015031">
    <property type="term" value="P:protein transport"/>
    <property type="evidence" value="ECO:0007669"/>
    <property type="project" value="UniProtKB-KW"/>
</dbReference>
<dbReference type="FunFam" id="3.40.50.1000:FF:000159">
    <property type="entry name" value="TFIIF-stimulated CTD phosphatase"/>
    <property type="match status" value="1"/>
</dbReference>
<feature type="compositionally biased region" description="Basic and acidic residues" evidence="2">
    <location>
        <begin position="278"/>
        <end position="293"/>
    </location>
</feature>
<feature type="compositionally biased region" description="Pro residues" evidence="2">
    <location>
        <begin position="1"/>
        <end position="12"/>
    </location>
</feature>
<evidence type="ECO:0000313" key="5">
    <source>
        <dbReference type="Proteomes" id="UP000515908"/>
    </source>
</evidence>
<name>A0A7G2CDJ9_9TRYP</name>
<dbReference type="EMBL" id="LR877151">
    <property type="protein sequence ID" value="CAD2216773.1"/>
    <property type="molecule type" value="Genomic_DNA"/>
</dbReference>
<dbReference type="SUPFAM" id="SSF56784">
    <property type="entry name" value="HAD-like"/>
    <property type="match status" value="1"/>
</dbReference>
<dbReference type="OrthoDB" id="277011at2759"/>
<feature type="region of interest" description="Disordered" evidence="2">
    <location>
        <begin position="181"/>
        <end position="219"/>
    </location>
</feature>
<keyword evidence="1" id="KW-0813">Transport</keyword>
<dbReference type="Pfam" id="PF03031">
    <property type="entry name" value="NIF"/>
    <property type="match status" value="1"/>
</dbReference>
<feature type="compositionally biased region" description="Basic and acidic residues" evidence="2">
    <location>
        <begin position="194"/>
        <end position="210"/>
    </location>
</feature>
<feature type="region of interest" description="Disordered" evidence="2">
    <location>
        <begin position="273"/>
        <end position="321"/>
    </location>
</feature>
<keyword evidence="1" id="KW-0811">Translocation</keyword>
<evidence type="ECO:0000256" key="2">
    <source>
        <dbReference type="SAM" id="MobiDB-lite"/>
    </source>
</evidence>
<evidence type="ECO:0000259" key="3">
    <source>
        <dbReference type="PROSITE" id="PS50969"/>
    </source>
</evidence>
<dbReference type="InterPro" id="IPR050365">
    <property type="entry name" value="TIM50"/>
</dbReference>
<feature type="domain" description="FCP1 homology" evidence="3">
    <location>
        <begin position="55"/>
        <end position="195"/>
    </location>
</feature>
<organism evidence="4 5">
    <name type="scientific">Angomonas deanei</name>
    <dbReference type="NCBI Taxonomy" id="59799"/>
    <lineage>
        <taxon>Eukaryota</taxon>
        <taxon>Discoba</taxon>
        <taxon>Euglenozoa</taxon>
        <taxon>Kinetoplastea</taxon>
        <taxon>Metakinetoplastina</taxon>
        <taxon>Trypanosomatida</taxon>
        <taxon>Trypanosomatidae</taxon>
        <taxon>Strigomonadinae</taxon>
        <taxon>Angomonas</taxon>
    </lineage>
</organism>